<keyword evidence="4" id="KW-1185">Reference proteome</keyword>
<dbReference type="Gene3D" id="1.25.40.10">
    <property type="entry name" value="Tetratricopeptide repeat domain"/>
    <property type="match status" value="4"/>
</dbReference>
<dbReference type="Pfam" id="PF13432">
    <property type="entry name" value="TPR_16"/>
    <property type="match status" value="1"/>
</dbReference>
<dbReference type="GeneID" id="7839169"/>
<dbReference type="OrthoDB" id="9991317at2759"/>
<evidence type="ECO:0000256" key="2">
    <source>
        <dbReference type="SAM" id="MobiDB-lite"/>
    </source>
</evidence>
<dbReference type="AlphaFoldDB" id="I7MJS2"/>
<feature type="repeat" description="TPR" evidence="1">
    <location>
        <begin position="918"/>
        <end position="951"/>
    </location>
</feature>
<keyword evidence="1" id="KW-0802">TPR repeat</keyword>
<dbReference type="SUPFAM" id="SSF48452">
    <property type="entry name" value="TPR-like"/>
    <property type="match status" value="3"/>
</dbReference>
<dbReference type="PANTHER" id="PTHR23082">
    <property type="entry name" value="TRANSCRIPTION INITIATION FACTOR IIIC TFIIIC , POLYPEPTIDE 3-RELATED"/>
    <property type="match status" value="1"/>
</dbReference>
<feature type="compositionally biased region" description="Low complexity" evidence="2">
    <location>
        <begin position="38"/>
        <end position="47"/>
    </location>
</feature>
<dbReference type="GO" id="GO:0000127">
    <property type="term" value="C:transcription factor TFIIIC complex"/>
    <property type="evidence" value="ECO:0007669"/>
    <property type="project" value="TreeGrafter"/>
</dbReference>
<dbReference type="InterPro" id="IPR011990">
    <property type="entry name" value="TPR-like_helical_dom_sf"/>
</dbReference>
<evidence type="ECO:0000313" key="3">
    <source>
        <dbReference type="EMBL" id="EAS07134.2"/>
    </source>
</evidence>
<dbReference type="Pfam" id="PF13181">
    <property type="entry name" value="TPR_8"/>
    <property type="match status" value="1"/>
</dbReference>
<feature type="repeat" description="TPR" evidence="1">
    <location>
        <begin position="154"/>
        <end position="187"/>
    </location>
</feature>
<dbReference type="InParanoid" id="I7MJS2"/>
<feature type="region of interest" description="Disordered" evidence="2">
    <location>
        <begin position="487"/>
        <end position="537"/>
    </location>
</feature>
<dbReference type="GO" id="GO:0006383">
    <property type="term" value="P:transcription by RNA polymerase III"/>
    <property type="evidence" value="ECO:0007669"/>
    <property type="project" value="InterPro"/>
</dbReference>
<dbReference type="PANTHER" id="PTHR23082:SF0">
    <property type="entry name" value="GENERAL TRANSCRIPTION FACTOR 3C POLYPEPTIDE 3"/>
    <property type="match status" value="1"/>
</dbReference>
<feature type="compositionally biased region" description="Acidic residues" evidence="2">
    <location>
        <begin position="443"/>
        <end position="463"/>
    </location>
</feature>
<name>I7MJS2_TETTS</name>
<dbReference type="STRING" id="312017.I7MJS2"/>
<feature type="compositionally biased region" description="Acidic residues" evidence="2">
    <location>
        <begin position="495"/>
        <end position="515"/>
    </location>
</feature>
<evidence type="ECO:0000313" key="4">
    <source>
        <dbReference type="Proteomes" id="UP000009168"/>
    </source>
</evidence>
<dbReference type="eggNOG" id="KOG2076">
    <property type="taxonomic scope" value="Eukaryota"/>
</dbReference>
<gene>
    <name evidence="3" type="ORF">TTHERM_00683400</name>
</gene>
<evidence type="ECO:0000256" key="1">
    <source>
        <dbReference type="PROSITE-ProRule" id="PRU00339"/>
    </source>
</evidence>
<accession>I7MJS2</accession>
<dbReference type="Proteomes" id="UP000009168">
    <property type="component" value="Unassembled WGS sequence"/>
</dbReference>
<proteinExistence type="predicted"/>
<dbReference type="InterPro" id="IPR039340">
    <property type="entry name" value="Tfc4/TFIIIC-102/Sfc4"/>
</dbReference>
<sequence>MSNNTKREYQDDDDEEHDSDLMSDFSDEEKRHKDLKSQFKGQRQQKIPQQISQLISDANSKYVFQNQIDEAIEIAKEIIRQYPSFTDSYDLLGNIFEEQGMMKEAAEYQFLAAYQSNANAKKWEGIAQLYKKAKCYDSAGYCFGRVLKSDTLNTSLWCERAKCYEQTGELKKAIKCFERVIKMDEKNFDAIKNCAKLYLKLDKSDESIKLLKTMIKPNDMNKNYNIIHMICEIFNKKQQYKELCEFLEEYCEMKDKNVRETILDELPLAILIFYAVSHAKLQNKEECELGFNLILRREMEENDDFVSIMEELAEMYESSKEEEKALQIYKRLISLPFLQMNYQQVWEKYGTLLLKLHENEESIKEIEEIIQKFPDSIDLRTELSSVYQSLGRNQDSLKILENLLRDDIEENDFETRKQSDEINLDIKEEDIDRYSYTASYQDENNDEDEYIYQNDDDDEDDENYQDRIKVDKKNIFDRFYLDKSDQKKTKKEIGVDNDDNEDQDAGDDDSDFNYEEEQHKRVSQKKQASKISGQYDQMREQNEIKPMKKKKLNSRVEKKIKNQMDDEKDDEIFQINKYQQKDFFEQTQAKKNELAQHYSVKNMYLEYKKGQIILDTTKEISKHKLDKQFQTLKQSLQLEKEYNNLKKSVLNRILIESQKKGFQRRLTTPNNLKTFDNPNQTLLIKKKRQMEEQEILMKKKFKKSEELTAKYLQNVEVLSLKVGHEEYIQYLIKMLKVLVKYDCYVKISKICSLAHKLHVWKDIRFFGYQETVAKYGLLATLKLENYDKAFTYIKLLINRNSDRLYLQVILCIIMRHISNVNIYKTFLSRMVKKSDDSPKFLPIVACGFLETGNFDLATDVLHTILKNDKANSLCNLSLSVCYAQLTTARTTYEKEQMAAKAVHYMQAYQQTRGLTRQMEIYYNLGRFFIHLSMNEKAIENFENCIQLFSSKNLKGSYTLNPKSKETDEKILQKAIYNLILLHKNLGNYQIAQSLLRQYNTLS</sequence>
<feature type="compositionally biased region" description="Basic and acidic residues" evidence="2">
    <location>
        <begin position="28"/>
        <end position="37"/>
    </location>
</feature>
<dbReference type="EMBL" id="GG662247">
    <property type="protein sequence ID" value="EAS07134.2"/>
    <property type="molecule type" value="Genomic_DNA"/>
</dbReference>
<feature type="region of interest" description="Disordered" evidence="2">
    <location>
        <begin position="1"/>
        <end position="47"/>
    </location>
</feature>
<dbReference type="InterPro" id="IPR019734">
    <property type="entry name" value="TPR_rpt"/>
</dbReference>
<dbReference type="RefSeq" id="XP_001027376.2">
    <property type="nucleotide sequence ID" value="XM_001027376.2"/>
</dbReference>
<dbReference type="KEGG" id="tet:TTHERM_00683400"/>
<organism evidence="3 4">
    <name type="scientific">Tetrahymena thermophila (strain SB210)</name>
    <dbReference type="NCBI Taxonomy" id="312017"/>
    <lineage>
        <taxon>Eukaryota</taxon>
        <taxon>Sar</taxon>
        <taxon>Alveolata</taxon>
        <taxon>Ciliophora</taxon>
        <taxon>Intramacronucleata</taxon>
        <taxon>Oligohymenophorea</taxon>
        <taxon>Hymenostomatida</taxon>
        <taxon>Tetrahymenina</taxon>
        <taxon>Tetrahymenidae</taxon>
        <taxon>Tetrahymena</taxon>
    </lineage>
</organism>
<dbReference type="PROSITE" id="PS50005">
    <property type="entry name" value="TPR"/>
    <property type="match status" value="2"/>
</dbReference>
<reference evidence="4" key="1">
    <citation type="journal article" date="2006" name="PLoS Biol.">
        <title>Macronuclear genome sequence of the ciliate Tetrahymena thermophila, a model eukaryote.</title>
        <authorList>
            <person name="Eisen J.A."/>
            <person name="Coyne R.S."/>
            <person name="Wu M."/>
            <person name="Wu D."/>
            <person name="Thiagarajan M."/>
            <person name="Wortman J.R."/>
            <person name="Badger J.H."/>
            <person name="Ren Q."/>
            <person name="Amedeo P."/>
            <person name="Jones K.M."/>
            <person name="Tallon L.J."/>
            <person name="Delcher A.L."/>
            <person name="Salzberg S.L."/>
            <person name="Silva J.C."/>
            <person name="Haas B.J."/>
            <person name="Majoros W.H."/>
            <person name="Farzad M."/>
            <person name="Carlton J.M."/>
            <person name="Smith R.K. Jr."/>
            <person name="Garg J."/>
            <person name="Pearlman R.E."/>
            <person name="Karrer K.M."/>
            <person name="Sun L."/>
            <person name="Manning G."/>
            <person name="Elde N.C."/>
            <person name="Turkewitz A.P."/>
            <person name="Asai D.J."/>
            <person name="Wilkes D.E."/>
            <person name="Wang Y."/>
            <person name="Cai H."/>
            <person name="Collins K."/>
            <person name="Stewart B.A."/>
            <person name="Lee S.R."/>
            <person name="Wilamowska K."/>
            <person name="Weinberg Z."/>
            <person name="Ruzzo W.L."/>
            <person name="Wloga D."/>
            <person name="Gaertig J."/>
            <person name="Frankel J."/>
            <person name="Tsao C.-C."/>
            <person name="Gorovsky M.A."/>
            <person name="Keeling P.J."/>
            <person name="Waller R.F."/>
            <person name="Patron N.J."/>
            <person name="Cherry J.M."/>
            <person name="Stover N.A."/>
            <person name="Krieger C.J."/>
            <person name="del Toro C."/>
            <person name="Ryder H.F."/>
            <person name="Williamson S.C."/>
            <person name="Barbeau R.A."/>
            <person name="Hamilton E.P."/>
            <person name="Orias E."/>
        </authorList>
    </citation>
    <scope>NUCLEOTIDE SEQUENCE [LARGE SCALE GENOMIC DNA]</scope>
    <source>
        <strain evidence="4">SB210</strain>
    </source>
</reference>
<feature type="region of interest" description="Disordered" evidence="2">
    <location>
        <begin position="435"/>
        <end position="463"/>
    </location>
</feature>
<protein>
    <submittedName>
        <fullName evidence="3">Tetratricopeptide repeat protein</fullName>
    </submittedName>
</protein>
<dbReference type="Pfam" id="PF00515">
    <property type="entry name" value="TPR_1"/>
    <property type="match status" value="1"/>
</dbReference>
<dbReference type="SMART" id="SM00028">
    <property type="entry name" value="TPR"/>
    <property type="match status" value="5"/>
</dbReference>